<keyword evidence="6" id="KW-0378">Hydrolase</keyword>
<evidence type="ECO:0000256" key="3">
    <source>
        <dbReference type="ARBA" id="ARBA00022438"/>
    </source>
</evidence>
<keyword evidence="10" id="KW-1185">Reference proteome</keyword>
<evidence type="ECO:0000256" key="7">
    <source>
        <dbReference type="ARBA" id="ARBA00022833"/>
    </source>
</evidence>
<dbReference type="KEGG" id="asau:88173875"/>
<reference evidence="9 10" key="1">
    <citation type="submission" date="2023-10" db="EMBL/GenBank/DDBJ databases">
        <title>Draft Genome Sequence of Candida saopaulonensis from a very Premature Infant with Sepsis.</title>
        <authorList>
            <person name="Ning Y."/>
            <person name="Dai R."/>
            <person name="Xiao M."/>
            <person name="Xu Y."/>
            <person name="Yan Q."/>
            <person name="Zhang L."/>
        </authorList>
    </citation>
    <scope>NUCLEOTIDE SEQUENCE [LARGE SCALE GENOMIC DNA]</scope>
    <source>
        <strain evidence="9 10">19XY460</strain>
    </source>
</reference>
<dbReference type="EMBL" id="CP138896">
    <property type="protein sequence ID" value="WPK25494.1"/>
    <property type="molecule type" value="Genomic_DNA"/>
</dbReference>
<evidence type="ECO:0000313" key="10">
    <source>
        <dbReference type="Proteomes" id="UP001338582"/>
    </source>
</evidence>
<dbReference type="GO" id="GO:0070006">
    <property type="term" value="F:metalloaminopeptidase activity"/>
    <property type="evidence" value="ECO:0007669"/>
    <property type="project" value="TreeGrafter"/>
</dbReference>
<dbReference type="SUPFAM" id="SSF53187">
    <property type="entry name" value="Zn-dependent exopeptidases"/>
    <property type="match status" value="1"/>
</dbReference>
<keyword evidence="7" id="KW-0862">Zinc</keyword>
<keyword evidence="3" id="KW-0031">Aminopeptidase</keyword>
<keyword evidence="5" id="KW-0479">Metal-binding</keyword>
<dbReference type="GO" id="GO:0006508">
    <property type="term" value="P:proteolysis"/>
    <property type="evidence" value="ECO:0007669"/>
    <property type="project" value="UniProtKB-KW"/>
</dbReference>
<dbReference type="Proteomes" id="UP001338582">
    <property type="component" value="Chromosome 3"/>
</dbReference>
<evidence type="ECO:0000313" key="9">
    <source>
        <dbReference type="EMBL" id="WPK25494.1"/>
    </source>
</evidence>
<dbReference type="InterPro" id="IPR023358">
    <property type="entry name" value="Peptidase_M18_dom2"/>
</dbReference>
<evidence type="ECO:0000256" key="8">
    <source>
        <dbReference type="ARBA" id="ARBA00023049"/>
    </source>
</evidence>
<dbReference type="PANTHER" id="PTHR28570:SF4">
    <property type="entry name" value="VACUOLAR AMINOPEPTIDASE 1"/>
    <property type="match status" value="1"/>
</dbReference>
<dbReference type="GeneID" id="88173875"/>
<evidence type="ECO:0000256" key="2">
    <source>
        <dbReference type="ARBA" id="ARBA00008290"/>
    </source>
</evidence>
<dbReference type="CDD" id="cd05658">
    <property type="entry name" value="M18_DAP"/>
    <property type="match status" value="1"/>
</dbReference>
<dbReference type="GO" id="GO:0000324">
    <property type="term" value="C:fungal-type vacuole"/>
    <property type="evidence" value="ECO:0007669"/>
    <property type="project" value="TreeGrafter"/>
</dbReference>
<dbReference type="Pfam" id="PF02127">
    <property type="entry name" value="Peptidase_M18"/>
    <property type="match status" value="1"/>
</dbReference>
<evidence type="ECO:0000256" key="5">
    <source>
        <dbReference type="ARBA" id="ARBA00022723"/>
    </source>
</evidence>
<evidence type="ECO:0008006" key="11">
    <source>
        <dbReference type="Google" id="ProtNLM"/>
    </source>
</evidence>
<evidence type="ECO:0000256" key="4">
    <source>
        <dbReference type="ARBA" id="ARBA00022670"/>
    </source>
</evidence>
<dbReference type="SUPFAM" id="SSF101821">
    <property type="entry name" value="Aminopeptidase/glucanase lid domain"/>
    <property type="match status" value="1"/>
</dbReference>
<gene>
    <name evidence="9" type="ORF">PUMCH_002811</name>
</gene>
<evidence type="ECO:0000256" key="1">
    <source>
        <dbReference type="ARBA" id="ARBA00001947"/>
    </source>
</evidence>
<comment type="similarity">
    <text evidence="2">Belongs to the peptidase M18 family.</text>
</comment>
<dbReference type="InterPro" id="IPR001948">
    <property type="entry name" value="Peptidase_M18"/>
</dbReference>
<dbReference type="GO" id="GO:0008270">
    <property type="term" value="F:zinc ion binding"/>
    <property type="evidence" value="ECO:0007669"/>
    <property type="project" value="InterPro"/>
</dbReference>
<dbReference type="Gene3D" id="3.40.630.10">
    <property type="entry name" value="Zn peptidases"/>
    <property type="match status" value="1"/>
</dbReference>
<evidence type="ECO:0000256" key="6">
    <source>
        <dbReference type="ARBA" id="ARBA00022801"/>
    </source>
</evidence>
<comment type="cofactor">
    <cofactor evidence="1">
        <name>Zn(2+)</name>
        <dbReference type="ChEBI" id="CHEBI:29105"/>
    </cofactor>
</comment>
<dbReference type="Gene3D" id="2.30.250.10">
    <property type="entry name" value="Aminopeptidase i, Domain 2"/>
    <property type="match status" value="1"/>
</dbReference>
<proteinExistence type="inferred from homology"/>
<dbReference type="PANTHER" id="PTHR28570">
    <property type="entry name" value="ASPARTYL AMINOPEPTIDASE"/>
    <property type="match status" value="1"/>
</dbReference>
<dbReference type="AlphaFoldDB" id="A0AAX4HAX3"/>
<dbReference type="RefSeq" id="XP_062877876.1">
    <property type="nucleotide sequence ID" value="XM_063021806.1"/>
</dbReference>
<keyword evidence="4" id="KW-0645">Protease</keyword>
<name>A0AAX4HAX3_9ASCO</name>
<protein>
    <recommendedName>
        <fullName evidence="11">Aspartyl aminopeptidase</fullName>
    </recommendedName>
</protein>
<dbReference type="PRINTS" id="PR00932">
    <property type="entry name" value="AMINO1PTASE"/>
</dbReference>
<accession>A0AAX4HAX3</accession>
<organism evidence="9 10">
    <name type="scientific">Australozyma saopauloensis</name>
    <dbReference type="NCBI Taxonomy" id="291208"/>
    <lineage>
        <taxon>Eukaryota</taxon>
        <taxon>Fungi</taxon>
        <taxon>Dikarya</taxon>
        <taxon>Ascomycota</taxon>
        <taxon>Saccharomycotina</taxon>
        <taxon>Pichiomycetes</taxon>
        <taxon>Metschnikowiaceae</taxon>
        <taxon>Australozyma</taxon>
    </lineage>
</organism>
<keyword evidence="8" id="KW-0482">Metalloprotease</keyword>
<sequence length="601" mass="65350">MKPLIPPLLRSSHPYGCSRDQALISAILAESPHSTLKLYENQEYNTVRRKMEALYHSKSDIPAENSGPDPKVYLSFNLEDELTTEDEESDCKCEESGLEELNWDQTEGYACPVKNPLSIDVSSVNNLNSNEGNSNGIINDKNQSYDHWCSEYMKFTDTNPTTYHAIATLGEKLKKAGFVPKLEREALAIDKLGGKYYVTRAGKALCAFIVGRDWTPEDGIAVVGAHVDALTAKLKPNSTKKDVKGYSLLGVAPYSGALNLLWLDRDLGIAGSVLIRSEDGLIRSVLVSSGRHAVCRIPSLAPHFGANSVPPYNKETQMVPVLGYGETEPATPDECKAPLYGKHSIALLRYVSELAKCQINDLILVDLELFDVQPACRGGLTNDFMYAPRIDDRLCSFSAVEALIETLASFPSKLSKSFSVVLLADNEEIGSASRTGAKGKLLNSIVERVICERGLGRENVPLAFANSLILSADVTHALNPNFLGDYLENHAPLPNTGLTLKIDANGHVMTDLTGLVVMEKIAGMHGLSLQKFHIRNDHPSGGTIGPMLAVDTGSRVVDVGLAQLSMHSIRASCGYKEAGIGVETFAAFFASWRQAMDLVGY</sequence>